<dbReference type="SUPFAM" id="SSF53167">
    <property type="entry name" value="Purine and uridine phosphorylases"/>
    <property type="match status" value="1"/>
</dbReference>
<dbReference type="Proteomes" id="UP001610432">
    <property type="component" value="Unassembled WGS sequence"/>
</dbReference>
<evidence type="ECO:0008006" key="3">
    <source>
        <dbReference type="Google" id="ProtNLM"/>
    </source>
</evidence>
<protein>
    <recommendedName>
        <fullName evidence="3">Nucleoside phosphorylase domain-containing protein</fullName>
    </recommendedName>
</protein>
<gene>
    <name evidence="1" type="ORF">BJX67DRAFT_40834</name>
</gene>
<dbReference type="PANTHER" id="PTHR46082:SF11">
    <property type="entry name" value="AAA+ ATPASE DOMAIN-CONTAINING PROTEIN-RELATED"/>
    <property type="match status" value="1"/>
</dbReference>
<dbReference type="InterPro" id="IPR053137">
    <property type="entry name" value="NLR-like"/>
</dbReference>
<dbReference type="Gene3D" id="3.40.50.1580">
    <property type="entry name" value="Nucleoside phosphorylase domain"/>
    <property type="match status" value="1"/>
</dbReference>
<accession>A0ABR4L5H5</accession>
<evidence type="ECO:0000313" key="2">
    <source>
        <dbReference type="Proteomes" id="UP001610432"/>
    </source>
</evidence>
<keyword evidence="2" id="KW-1185">Reference proteome</keyword>
<dbReference type="InterPro" id="IPR035994">
    <property type="entry name" value="Nucleoside_phosphorylase_sf"/>
</dbReference>
<dbReference type="GeneID" id="98150028"/>
<comment type="caution">
    <text evidence="1">The sequence shown here is derived from an EMBL/GenBank/DDBJ whole genome shotgun (WGS) entry which is preliminary data.</text>
</comment>
<dbReference type="PANTHER" id="PTHR46082">
    <property type="entry name" value="ATP/GTP-BINDING PROTEIN-RELATED"/>
    <property type="match status" value="1"/>
</dbReference>
<evidence type="ECO:0000313" key="1">
    <source>
        <dbReference type="EMBL" id="KAL2859792.1"/>
    </source>
</evidence>
<organism evidence="1 2">
    <name type="scientific">Aspergillus lucknowensis</name>
    <dbReference type="NCBI Taxonomy" id="176173"/>
    <lineage>
        <taxon>Eukaryota</taxon>
        <taxon>Fungi</taxon>
        <taxon>Dikarya</taxon>
        <taxon>Ascomycota</taxon>
        <taxon>Pezizomycotina</taxon>
        <taxon>Eurotiomycetes</taxon>
        <taxon>Eurotiomycetidae</taxon>
        <taxon>Eurotiales</taxon>
        <taxon>Aspergillaceae</taxon>
        <taxon>Aspergillus</taxon>
        <taxon>Aspergillus subgen. Nidulantes</taxon>
    </lineage>
</organism>
<proteinExistence type="predicted"/>
<name>A0ABR4L5H5_9EURO</name>
<dbReference type="EMBL" id="JBFXLQ010000121">
    <property type="protein sequence ID" value="KAL2859792.1"/>
    <property type="molecule type" value="Genomic_DNA"/>
</dbReference>
<dbReference type="RefSeq" id="XP_070880348.1">
    <property type="nucleotide sequence ID" value="XM_071034956.1"/>
</dbReference>
<reference evidence="1 2" key="1">
    <citation type="submission" date="2024-07" db="EMBL/GenBank/DDBJ databases">
        <title>Section-level genome sequencing and comparative genomics of Aspergillus sections Usti and Cavernicolus.</title>
        <authorList>
            <consortium name="Lawrence Berkeley National Laboratory"/>
            <person name="Nybo J.L."/>
            <person name="Vesth T.C."/>
            <person name="Theobald S."/>
            <person name="Frisvad J.C."/>
            <person name="Larsen T.O."/>
            <person name="Kjaerboelling I."/>
            <person name="Rothschild-Mancinelli K."/>
            <person name="Lyhne E.K."/>
            <person name="Kogle M.E."/>
            <person name="Barry K."/>
            <person name="Clum A."/>
            <person name="Na H."/>
            <person name="Ledsgaard L."/>
            <person name="Lin J."/>
            <person name="Lipzen A."/>
            <person name="Kuo A."/>
            <person name="Riley R."/>
            <person name="Mondo S."/>
            <person name="Labutti K."/>
            <person name="Haridas S."/>
            <person name="Pangalinan J."/>
            <person name="Salamov A.A."/>
            <person name="Simmons B.A."/>
            <person name="Magnuson J.K."/>
            <person name="Chen J."/>
            <person name="Drula E."/>
            <person name="Henrissat B."/>
            <person name="Wiebenga A."/>
            <person name="Lubbers R.J."/>
            <person name="Gomes A.C."/>
            <person name="Macurrencykelacurrency M.R."/>
            <person name="Stajich J."/>
            <person name="Grigoriev I.V."/>
            <person name="Mortensen U.H."/>
            <person name="De Vries R.P."/>
            <person name="Baker S.E."/>
            <person name="Andersen M.R."/>
        </authorList>
    </citation>
    <scope>NUCLEOTIDE SEQUENCE [LARGE SCALE GENOMIC DNA]</scope>
    <source>
        <strain evidence="1 2">CBS 449.75</strain>
    </source>
</reference>
<sequence length="165" mass="17956">MPDKTHGGVVQYDLFKDQGGGVEFKECLYPAPAPLRSTVIKVQSNHRNRPNRIDEFLSIMLEKGGGRPDCLGDRVIRSAEKAKRISRGIGDVLCFEIEAAGIATEYPCLVVRGISNYADSHTNDEWQHYAAAAAAAAAAAGCAKEILHVSSQIAPNRHAVERNNR</sequence>